<name>A0A8J8GD34_9BACI</name>
<dbReference type="RefSeq" id="WP_173730140.1">
    <property type="nucleotide sequence ID" value="NZ_JABTTE010000003.1"/>
</dbReference>
<organism evidence="4 5">
    <name type="scientific">Calidifontibacillus erzurumensis</name>
    <dbReference type="NCBI Taxonomy" id="2741433"/>
    <lineage>
        <taxon>Bacteria</taxon>
        <taxon>Bacillati</taxon>
        <taxon>Bacillota</taxon>
        <taxon>Bacilli</taxon>
        <taxon>Bacillales</taxon>
        <taxon>Bacillaceae</taxon>
        <taxon>Calidifontibacillus/Schinkia group</taxon>
        <taxon>Calidifontibacillus</taxon>
    </lineage>
</organism>
<gene>
    <name evidence="4" type="ORF">HR057_04040</name>
</gene>
<dbReference type="CDD" id="cd05242">
    <property type="entry name" value="SDR_a8"/>
    <property type="match status" value="1"/>
</dbReference>
<dbReference type="Pfam" id="PF08338">
    <property type="entry name" value="DUF1731"/>
    <property type="match status" value="1"/>
</dbReference>
<evidence type="ECO:0000313" key="4">
    <source>
        <dbReference type="EMBL" id="NSL50936.1"/>
    </source>
</evidence>
<proteinExistence type="inferred from homology"/>
<sequence>MRIVIFGGTGFIGKYLCTYFSNIGKDVIIVSRSKGIVQNSLIRRVTWKDLEENIEPLEGSDVFINLAGETINQRWTKKSKERILASRVDTTKKIIAIIARLKDKPKVLINGSAVGIYGMSDKESFDESSATSTEDFLAKVANEWEKEADACDKAVRLVKLRIGVVLGKEGGALQKMVLPYKLFAGGRIGTGNQWLSWIHIEDLARLIEFCILNDKMNGVVNATAPHPITNDEFGRTIARVLGRPHFLPVPSVVFKLLLGEMALMVLKGQKVLPKKVLDYGFNYNFPTIEKAIRDLLTD</sequence>
<comment type="similarity">
    <text evidence="1">Belongs to the NAD(P)-dependent epimerase/dehydratase family. SDR39U1 subfamily.</text>
</comment>
<dbReference type="EMBL" id="JABTTE010000003">
    <property type="protein sequence ID" value="NSL50936.1"/>
    <property type="molecule type" value="Genomic_DNA"/>
</dbReference>
<dbReference type="InterPro" id="IPR010099">
    <property type="entry name" value="SDR39U1"/>
</dbReference>
<dbReference type="Pfam" id="PF01370">
    <property type="entry name" value="Epimerase"/>
    <property type="match status" value="1"/>
</dbReference>
<dbReference type="Proteomes" id="UP000625804">
    <property type="component" value="Unassembled WGS sequence"/>
</dbReference>
<evidence type="ECO:0000256" key="1">
    <source>
        <dbReference type="ARBA" id="ARBA00009353"/>
    </source>
</evidence>
<dbReference type="PANTHER" id="PTHR11092">
    <property type="entry name" value="SUGAR NUCLEOTIDE EPIMERASE RELATED"/>
    <property type="match status" value="1"/>
</dbReference>
<evidence type="ECO:0000313" key="5">
    <source>
        <dbReference type="Proteomes" id="UP000625804"/>
    </source>
</evidence>
<dbReference type="InterPro" id="IPR013549">
    <property type="entry name" value="DUF1731"/>
</dbReference>
<feature type="domain" description="NAD-dependent epimerase/dehydratase" evidence="2">
    <location>
        <begin position="3"/>
        <end position="214"/>
    </location>
</feature>
<dbReference type="NCBIfam" id="TIGR01777">
    <property type="entry name" value="yfcH"/>
    <property type="match status" value="1"/>
</dbReference>
<dbReference type="InterPro" id="IPR036291">
    <property type="entry name" value="NAD(P)-bd_dom_sf"/>
</dbReference>
<dbReference type="SUPFAM" id="SSF51735">
    <property type="entry name" value="NAD(P)-binding Rossmann-fold domains"/>
    <property type="match status" value="1"/>
</dbReference>
<comment type="caution">
    <text evidence="4">The sequence shown here is derived from an EMBL/GenBank/DDBJ whole genome shotgun (WGS) entry which is preliminary data.</text>
</comment>
<dbReference type="AlphaFoldDB" id="A0A8J8GD34"/>
<dbReference type="Gene3D" id="3.40.50.720">
    <property type="entry name" value="NAD(P)-binding Rossmann-like Domain"/>
    <property type="match status" value="1"/>
</dbReference>
<dbReference type="InterPro" id="IPR001509">
    <property type="entry name" value="Epimerase_deHydtase"/>
</dbReference>
<reference evidence="4" key="1">
    <citation type="submission" date="2020-06" db="EMBL/GenBank/DDBJ databases">
        <title>A novel thermopfilic bacterium from Erzurum, Turkey.</title>
        <authorList>
            <person name="Adiguzel A."/>
            <person name="Ay H."/>
            <person name="Baltaci M.O."/>
        </authorList>
    </citation>
    <scope>NUCLEOTIDE SEQUENCE</scope>
    <source>
        <strain evidence="4">P2</strain>
    </source>
</reference>
<keyword evidence="5" id="KW-1185">Reference proteome</keyword>
<accession>A0A8J8GD34</accession>
<evidence type="ECO:0000259" key="3">
    <source>
        <dbReference type="Pfam" id="PF08338"/>
    </source>
</evidence>
<protein>
    <submittedName>
        <fullName evidence="4">TIGR01777 family protein</fullName>
    </submittedName>
</protein>
<evidence type="ECO:0000259" key="2">
    <source>
        <dbReference type="Pfam" id="PF01370"/>
    </source>
</evidence>
<dbReference type="PANTHER" id="PTHR11092:SF0">
    <property type="entry name" value="EPIMERASE FAMILY PROTEIN SDR39U1"/>
    <property type="match status" value="1"/>
</dbReference>
<feature type="domain" description="DUF1731" evidence="3">
    <location>
        <begin position="249"/>
        <end position="295"/>
    </location>
</feature>